<reference evidence="2" key="2">
    <citation type="submission" date="2021-04" db="EMBL/GenBank/DDBJ databases">
        <authorList>
            <person name="Podell S."/>
        </authorList>
    </citation>
    <scope>NUCLEOTIDE SEQUENCE</scope>
    <source>
        <strain evidence="2">Hildebrandi</strain>
    </source>
</reference>
<evidence type="ECO:0000256" key="1">
    <source>
        <dbReference type="SAM" id="MobiDB-lite"/>
    </source>
</evidence>
<protein>
    <submittedName>
        <fullName evidence="2">Uncharacterized protein</fullName>
    </submittedName>
</protein>
<proteinExistence type="predicted"/>
<gene>
    <name evidence="2" type="ORF">IV203_032171</name>
</gene>
<feature type="compositionally biased region" description="Polar residues" evidence="1">
    <location>
        <begin position="46"/>
        <end position="89"/>
    </location>
</feature>
<feature type="region of interest" description="Disordered" evidence="1">
    <location>
        <begin position="46"/>
        <end position="104"/>
    </location>
</feature>
<evidence type="ECO:0000313" key="3">
    <source>
        <dbReference type="Proteomes" id="UP000693970"/>
    </source>
</evidence>
<comment type="caution">
    <text evidence="2">The sequence shown here is derived from an EMBL/GenBank/DDBJ whole genome shotgun (WGS) entry which is preliminary data.</text>
</comment>
<evidence type="ECO:0000313" key="2">
    <source>
        <dbReference type="EMBL" id="KAG7369428.1"/>
    </source>
</evidence>
<feature type="compositionally biased region" description="Acidic residues" evidence="1">
    <location>
        <begin position="169"/>
        <end position="184"/>
    </location>
</feature>
<reference evidence="2" key="1">
    <citation type="journal article" date="2021" name="Sci. Rep.">
        <title>Diploid genomic architecture of Nitzschia inconspicua, an elite biomass production diatom.</title>
        <authorList>
            <person name="Oliver A."/>
            <person name="Podell S."/>
            <person name="Pinowska A."/>
            <person name="Traller J.C."/>
            <person name="Smith S.R."/>
            <person name="McClure R."/>
            <person name="Beliaev A."/>
            <person name="Bohutskyi P."/>
            <person name="Hill E.A."/>
            <person name="Rabines A."/>
            <person name="Zheng H."/>
            <person name="Allen L.Z."/>
            <person name="Kuo A."/>
            <person name="Grigoriev I.V."/>
            <person name="Allen A.E."/>
            <person name="Hazlebeck D."/>
            <person name="Allen E.E."/>
        </authorList>
    </citation>
    <scope>NUCLEOTIDE SEQUENCE</scope>
    <source>
        <strain evidence="2">Hildebrandi</strain>
    </source>
</reference>
<dbReference type="Proteomes" id="UP000693970">
    <property type="component" value="Unassembled WGS sequence"/>
</dbReference>
<dbReference type="EMBL" id="JAGRRH010000006">
    <property type="protein sequence ID" value="KAG7369428.1"/>
    <property type="molecule type" value="Genomic_DNA"/>
</dbReference>
<organism evidence="2 3">
    <name type="scientific">Nitzschia inconspicua</name>
    <dbReference type="NCBI Taxonomy" id="303405"/>
    <lineage>
        <taxon>Eukaryota</taxon>
        <taxon>Sar</taxon>
        <taxon>Stramenopiles</taxon>
        <taxon>Ochrophyta</taxon>
        <taxon>Bacillariophyta</taxon>
        <taxon>Bacillariophyceae</taxon>
        <taxon>Bacillariophycidae</taxon>
        <taxon>Bacillariales</taxon>
        <taxon>Bacillariaceae</taxon>
        <taxon>Nitzschia</taxon>
    </lineage>
</organism>
<name>A0A9K3LVS9_9STRA</name>
<dbReference type="AlphaFoldDB" id="A0A9K3LVS9"/>
<feature type="compositionally biased region" description="Acidic residues" evidence="1">
    <location>
        <begin position="134"/>
        <end position="151"/>
    </location>
</feature>
<accession>A0A9K3LVS9</accession>
<keyword evidence="3" id="KW-1185">Reference proteome</keyword>
<feature type="region of interest" description="Disordered" evidence="1">
    <location>
        <begin position="128"/>
        <end position="200"/>
    </location>
</feature>
<sequence length="200" mass="21519">MHPRVVTTIPSVSSPDMPAGPAPTFPAATGVTELDQVLCVGTSQFNRKSRVSETNSSPQGGSIVYSSDLTRFTSGNRTNCHSPHSQEGHQSPDMPAGPAPTFPAATGVTELDQVLNNATVMNDDLIENHIGSQEEADEEKYDEEDADEEKYEVDNQYSTGVVDHTREDDVTELDESTGEDDVTEIGESTGVNNADYPKNT</sequence>